<dbReference type="AlphaFoldDB" id="A0A379XXE4"/>
<gene>
    <name evidence="1" type="ORF">NCTC10060_05686</name>
</gene>
<evidence type="ECO:0000313" key="2">
    <source>
        <dbReference type="Proteomes" id="UP000254633"/>
    </source>
</evidence>
<proteinExistence type="predicted"/>
<protein>
    <submittedName>
        <fullName evidence="1">Uncharacterized protein</fullName>
    </submittedName>
</protein>
<sequence length="94" mass="10957">MSLFNKNAEREKLEALEHVISQSCRGIHKRIDENRELLALLYKEAPELMDKCFWIHGWIESQDKFLNELADVSGVKNPFPSSNYPRPFPTEPVN</sequence>
<evidence type="ECO:0000313" key="1">
    <source>
        <dbReference type="EMBL" id="SUI37551.1"/>
    </source>
</evidence>
<accession>A0A379XXE4</accession>
<dbReference type="EMBL" id="UGXH01000005">
    <property type="protein sequence ID" value="SUI37551.1"/>
    <property type="molecule type" value="Genomic_DNA"/>
</dbReference>
<reference evidence="1 2" key="1">
    <citation type="submission" date="2018-06" db="EMBL/GenBank/DDBJ databases">
        <authorList>
            <consortium name="Pathogen Informatics"/>
            <person name="Doyle S."/>
        </authorList>
    </citation>
    <scope>NUCLEOTIDE SEQUENCE [LARGE SCALE GENOMIC DNA]</scope>
    <source>
        <strain evidence="1 2">NCTC10060</strain>
    </source>
</reference>
<name>A0A379XXE4_SALDZ</name>
<dbReference type="Proteomes" id="UP000254633">
    <property type="component" value="Unassembled WGS sequence"/>
</dbReference>
<dbReference type="RefSeq" id="WP_136057866.1">
    <property type="nucleotide sequence ID" value="NZ_DACWWF010000018.1"/>
</dbReference>
<organism evidence="1 2">
    <name type="scientific">Salmonella diarizonae</name>
    <dbReference type="NCBI Taxonomy" id="59204"/>
    <lineage>
        <taxon>Bacteria</taxon>
        <taxon>Pseudomonadati</taxon>
        <taxon>Pseudomonadota</taxon>
        <taxon>Gammaproteobacteria</taxon>
        <taxon>Enterobacterales</taxon>
        <taxon>Enterobacteriaceae</taxon>
        <taxon>Salmonella</taxon>
    </lineage>
</organism>